<proteinExistence type="predicted"/>
<dbReference type="EMBL" id="KX146469">
    <property type="protein sequence ID" value="ANI87507.1"/>
    <property type="molecule type" value="Genomic_DNA"/>
</dbReference>
<keyword evidence="1" id="KW-1133">Transmembrane helix</keyword>
<organism evidence="2">
    <name type="scientific">Wasmannia auropunctata</name>
    <name type="common">Little fire ant</name>
    <dbReference type="NCBI Taxonomy" id="64793"/>
    <lineage>
        <taxon>Eukaryota</taxon>
        <taxon>Metazoa</taxon>
        <taxon>Ecdysozoa</taxon>
        <taxon>Arthropoda</taxon>
        <taxon>Hexapoda</taxon>
        <taxon>Insecta</taxon>
        <taxon>Pterygota</taxon>
        <taxon>Neoptera</taxon>
        <taxon>Endopterygota</taxon>
        <taxon>Hymenoptera</taxon>
        <taxon>Apocrita</taxon>
        <taxon>Aculeata</taxon>
        <taxon>Formicoidea</taxon>
        <taxon>Formicidae</taxon>
        <taxon>Myrmicinae</taxon>
        <taxon>Wasmannia</taxon>
    </lineage>
</organism>
<keyword evidence="1" id="KW-0472">Membrane</keyword>
<keyword evidence="1" id="KW-0812">Transmembrane</keyword>
<dbReference type="GeneID" id="28341107"/>
<name>A0A191TFU6_WASAN</name>
<geneLocation type="mitochondrion" evidence="2"/>
<gene>
    <name evidence="2" type="primary">atp8</name>
</gene>
<reference evidence="2" key="1">
    <citation type="journal article" date="2016" name="Conserv Genet Resour">
        <title>The complete mitochondrial genomes of two globally invasive ants, the Argentine ant Linepithema humile and the little fire ant Wasmannia auropunctata.</title>
        <authorList>
            <person name="Duan X.-Y."/>
            <person name="Peng X.-Y."/>
            <person name="Qian Z.-Q."/>
        </authorList>
    </citation>
    <scope>NUCLEOTIDE SEQUENCE</scope>
</reference>
<dbReference type="CTD" id="4509"/>
<accession>A0A191TFU6</accession>
<dbReference type="RefSeq" id="YP_009262818.1">
    <property type="nucleotide sequence ID" value="NC_030541.1"/>
</dbReference>
<sequence>MPQMMPLLWSLSLLFSIFMLLLIISFLYFFSTLNLSFSHSFMSTLTKQHWIWKW</sequence>
<evidence type="ECO:0000313" key="2">
    <source>
        <dbReference type="EMBL" id="ANI87507.1"/>
    </source>
</evidence>
<keyword evidence="2" id="KW-0496">Mitochondrion</keyword>
<protein>
    <submittedName>
        <fullName evidence="2">ATP synthase F0 subunit 8</fullName>
    </submittedName>
</protein>
<dbReference type="AlphaFoldDB" id="A0A191TFU6"/>
<feature type="transmembrane region" description="Helical" evidence="1">
    <location>
        <begin position="7"/>
        <end position="30"/>
    </location>
</feature>
<evidence type="ECO:0000256" key="1">
    <source>
        <dbReference type="SAM" id="Phobius"/>
    </source>
</evidence>